<dbReference type="GO" id="GO:0046677">
    <property type="term" value="P:response to antibiotic"/>
    <property type="evidence" value="ECO:0007669"/>
    <property type="project" value="UniProtKB-KW"/>
</dbReference>
<comment type="caution">
    <text evidence="5">The sequence shown here is derived from an EMBL/GenBank/DDBJ whole genome shotgun (WGS) entry which is preliminary data.</text>
</comment>
<evidence type="ECO:0000256" key="1">
    <source>
        <dbReference type="ARBA" id="ARBA00011051"/>
    </source>
</evidence>
<organism evidence="5 6">
    <name type="scientific">Achromobacter pulmonis</name>
    <dbReference type="NCBI Taxonomy" id="1389932"/>
    <lineage>
        <taxon>Bacteria</taxon>
        <taxon>Pseudomonadati</taxon>
        <taxon>Pseudomonadota</taxon>
        <taxon>Betaproteobacteria</taxon>
        <taxon>Burkholderiales</taxon>
        <taxon>Alcaligenaceae</taxon>
        <taxon>Achromobacter</taxon>
    </lineage>
</organism>
<evidence type="ECO:0000256" key="2">
    <source>
        <dbReference type="ARBA" id="ARBA00021572"/>
    </source>
</evidence>
<reference evidence="5 6" key="1">
    <citation type="submission" date="2018-01" db="EMBL/GenBank/DDBJ databases">
        <title>The draft genome of an aniline degradation strain ANB-1.</title>
        <authorList>
            <person name="Zhang L."/>
            <person name="Jiang J."/>
        </authorList>
    </citation>
    <scope>NUCLEOTIDE SEQUENCE [LARGE SCALE GENOMIC DNA]</scope>
    <source>
        <strain evidence="5 6">ANB-1</strain>
    </source>
</reference>
<dbReference type="InterPro" id="IPR000335">
    <property type="entry name" value="Bleomycin-R"/>
</dbReference>
<name>A0A2N8KMF2_9BURK</name>
<evidence type="ECO:0000256" key="3">
    <source>
        <dbReference type="ARBA" id="ARBA00023251"/>
    </source>
</evidence>
<dbReference type="SUPFAM" id="SSF54593">
    <property type="entry name" value="Glyoxalase/Bleomycin resistance protein/Dihydroxybiphenyl dioxygenase"/>
    <property type="match status" value="1"/>
</dbReference>
<evidence type="ECO:0000313" key="5">
    <source>
        <dbReference type="EMBL" id="PND34629.1"/>
    </source>
</evidence>
<evidence type="ECO:0000313" key="6">
    <source>
        <dbReference type="Proteomes" id="UP000235994"/>
    </source>
</evidence>
<dbReference type="PROSITE" id="PS51819">
    <property type="entry name" value="VOC"/>
    <property type="match status" value="1"/>
</dbReference>
<dbReference type="InterPro" id="IPR037523">
    <property type="entry name" value="VOC_core"/>
</dbReference>
<dbReference type="EMBL" id="POQS01000002">
    <property type="protein sequence ID" value="PND34629.1"/>
    <property type="molecule type" value="Genomic_DNA"/>
</dbReference>
<dbReference type="RefSeq" id="WP_102772688.1">
    <property type="nucleotide sequence ID" value="NZ_POQS01000002.1"/>
</dbReference>
<comment type="similarity">
    <text evidence="1">Belongs to the bleomycin resistance protein family.</text>
</comment>
<keyword evidence="3" id="KW-0046">Antibiotic resistance</keyword>
<dbReference type="InterPro" id="IPR029068">
    <property type="entry name" value="Glyas_Bleomycin-R_OHBP_Dase"/>
</dbReference>
<dbReference type="CDD" id="cd08349">
    <property type="entry name" value="BLMA_like"/>
    <property type="match status" value="1"/>
</dbReference>
<dbReference type="Gene3D" id="3.10.180.10">
    <property type="entry name" value="2,3-Dihydroxybiphenyl 1,2-Dioxygenase, domain 1"/>
    <property type="match status" value="1"/>
</dbReference>
<evidence type="ECO:0000259" key="4">
    <source>
        <dbReference type="PROSITE" id="PS51819"/>
    </source>
</evidence>
<keyword evidence="6" id="KW-1185">Reference proteome</keyword>
<proteinExistence type="inferred from homology"/>
<protein>
    <recommendedName>
        <fullName evidence="2">Bleomycin resistance protein</fullName>
    </recommendedName>
</protein>
<dbReference type="AlphaFoldDB" id="A0A2N8KMF2"/>
<gene>
    <name evidence="5" type="ORF">C1I89_10650</name>
</gene>
<accession>A0A2N8KMF2</accession>
<sequence length="142" mass="15865">MELRRAQLVPELLVSNLEASKKFWIDLCGFSVAYSRDAEGFVYLDLGGAQVMLVEVRGDGYWVVAPLEAPRGRGMNLEIKVPAVEPVLEALAAARWPLFEGVSERWYRSGGTESGVREFLVQDPDGYLLRFSALIGERPYRG</sequence>
<feature type="domain" description="VOC" evidence="4">
    <location>
        <begin position="4"/>
        <end position="134"/>
    </location>
</feature>
<dbReference type="Proteomes" id="UP000235994">
    <property type="component" value="Unassembled WGS sequence"/>
</dbReference>